<dbReference type="WBParaSite" id="maker-uti_cns_0003395-snap-gene-0.2-mRNA-1">
    <property type="protein sequence ID" value="maker-uti_cns_0003395-snap-gene-0.2-mRNA-1"/>
    <property type="gene ID" value="maker-uti_cns_0003395-snap-gene-0.2"/>
</dbReference>
<proteinExistence type="predicted"/>
<feature type="compositionally biased region" description="Low complexity" evidence="1">
    <location>
        <begin position="85"/>
        <end position="96"/>
    </location>
</feature>
<dbReference type="AlphaFoldDB" id="A0A1I8GW29"/>
<evidence type="ECO:0000256" key="1">
    <source>
        <dbReference type="SAM" id="MobiDB-lite"/>
    </source>
</evidence>
<reference evidence="3" key="1">
    <citation type="submission" date="2016-11" db="UniProtKB">
        <authorList>
            <consortium name="WormBaseParasite"/>
        </authorList>
    </citation>
    <scope>IDENTIFICATION</scope>
</reference>
<feature type="compositionally biased region" description="Polar residues" evidence="1">
    <location>
        <begin position="112"/>
        <end position="127"/>
    </location>
</feature>
<keyword evidence="2" id="KW-1185">Reference proteome</keyword>
<protein>
    <submittedName>
        <fullName evidence="3">Shugoshin_C domain-containing protein</fullName>
    </submittedName>
</protein>
<accession>A0A1I8GW29</accession>
<evidence type="ECO:0000313" key="2">
    <source>
        <dbReference type="Proteomes" id="UP000095280"/>
    </source>
</evidence>
<organism evidence="2 3">
    <name type="scientific">Macrostomum lignano</name>
    <dbReference type="NCBI Taxonomy" id="282301"/>
    <lineage>
        <taxon>Eukaryota</taxon>
        <taxon>Metazoa</taxon>
        <taxon>Spiralia</taxon>
        <taxon>Lophotrochozoa</taxon>
        <taxon>Platyhelminthes</taxon>
        <taxon>Rhabditophora</taxon>
        <taxon>Macrostomorpha</taxon>
        <taxon>Macrostomida</taxon>
        <taxon>Macrostomidae</taxon>
        <taxon>Macrostomum</taxon>
    </lineage>
</organism>
<evidence type="ECO:0000313" key="3">
    <source>
        <dbReference type="WBParaSite" id="maker-uti_cns_0003395-snap-gene-0.2-mRNA-1"/>
    </source>
</evidence>
<feature type="region of interest" description="Disordered" evidence="1">
    <location>
        <begin position="1"/>
        <end position="144"/>
    </location>
</feature>
<feature type="compositionally biased region" description="Polar residues" evidence="1">
    <location>
        <begin position="12"/>
        <end position="28"/>
    </location>
</feature>
<name>A0A1I8GW29_9PLAT</name>
<dbReference type="Proteomes" id="UP000095280">
    <property type="component" value="Unplaced"/>
</dbReference>
<sequence>TTSRSRALLTASAESCPTDKFQTPQAASKSLRRPGKGHGQGPQLYNRKTAANPRKVNYEHVKVSELYPGSLETVDEQQTTDGLSARQAPAGPQGAPDPAPIRQTQQPQKQQDSATNSTEQQQKQLVNNKPEDEKRKGHFAGTAEDGLMSTTATICRKLKAKRKINDSIFTDETFYSLEST</sequence>